<protein>
    <submittedName>
        <fullName evidence="3">Pilus assembly protein PilM</fullName>
    </submittedName>
</protein>
<feature type="region of interest" description="Disordered" evidence="1">
    <location>
        <begin position="585"/>
        <end position="668"/>
    </location>
</feature>
<accession>A0ABR7MRB6</accession>
<dbReference type="PANTHER" id="PTHR32432:SF3">
    <property type="entry name" value="ETHANOLAMINE UTILIZATION PROTEIN EUTJ"/>
    <property type="match status" value="1"/>
</dbReference>
<dbReference type="InterPro" id="IPR050696">
    <property type="entry name" value="FtsA/MreB"/>
</dbReference>
<feature type="compositionally biased region" description="Basic and acidic residues" evidence="1">
    <location>
        <begin position="639"/>
        <end position="662"/>
    </location>
</feature>
<dbReference type="SMART" id="SM00842">
    <property type="entry name" value="FtsA"/>
    <property type="match status" value="1"/>
</dbReference>
<dbReference type="PANTHER" id="PTHR32432">
    <property type="entry name" value="CELL DIVISION PROTEIN FTSA-RELATED"/>
    <property type="match status" value="1"/>
</dbReference>
<sequence>MTNVPQELVFGLDIGTRSIVGTVGYKNSTNGFVAVAQVAIEHETRAMIDGQIHDIGQVAATISKIKEQLEKMTGRTLQQVCIAAAGRVLKTVEADATMSFSNETVVTNEHIYTLNMLGVENAYDILRKEMASDDVKFYCVGYSVKQYYQNDYPISNLEGHKATQIRTEIIATFLPDEVVDGLYAAVERAGLYVANLTLEPIAAINVAIPEKFRLLNIALVDVGAGTSDISITKDGSIIAYGMIPFAGDELTETIAKKYLTDFTEADHMKCASTYADEVEYHDIMGLSQKIPSQEIIDTVADTVKMITQNVSDRIKELNGGKPVSAIFVVGGGGKVGGFVENLAQFQGLPKERVALRGAEVLRDVTFLQKNIEVDSLLVTPIGICLNYYEQKNNFIFVTVNDERIKLYDNNKLTIMDAAMQVGYPNEDLFPKRGKTITYYVSGEKRMARGENGEAAVVLLNGHETGINTPIASNDKIEIQASTRGKDAGMPVGKLQEFKSTLTFIFNGKTITCSRFVSVNDILVSEFHEIQDEDHVEILDFYTLKQVMELMDILKYGNVKVNNMPATPDTKVYDNFVITCDIEESGTESQFRTEESTDISFSSVEQTEESERINETEQTEESEQINETEQTEESEQINETEQKEQTKEAGLEEPQAAKREIGADPKSGSIHDLNITVNGEMVSLKGKKQYIVVDILDFYPVDTSVAHGNRLLTAVNGMECDFTYPLREGDAVRIEWVN</sequence>
<dbReference type="CDD" id="cd24004">
    <property type="entry name" value="ASKHA_NBD_PilM-like"/>
    <property type="match status" value="1"/>
</dbReference>
<proteinExistence type="predicted"/>
<dbReference type="Pfam" id="PF14450">
    <property type="entry name" value="FtsA"/>
    <property type="match status" value="1"/>
</dbReference>
<feature type="domain" description="SHS2" evidence="2">
    <location>
        <begin position="9"/>
        <end position="207"/>
    </location>
</feature>
<dbReference type="Gene3D" id="3.30.420.40">
    <property type="match status" value="2"/>
</dbReference>
<evidence type="ECO:0000256" key="1">
    <source>
        <dbReference type="SAM" id="MobiDB-lite"/>
    </source>
</evidence>
<evidence type="ECO:0000259" key="2">
    <source>
        <dbReference type="SMART" id="SM00842"/>
    </source>
</evidence>
<keyword evidence="4" id="KW-1185">Reference proteome</keyword>
<organism evidence="3 4">
    <name type="scientific">Jutongia hominis</name>
    <dbReference type="NCBI Taxonomy" id="2763664"/>
    <lineage>
        <taxon>Bacteria</taxon>
        <taxon>Bacillati</taxon>
        <taxon>Bacillota</taxon>
        <taxon>Clostridia</taxon>
        <taxon>Lachnospirales</taxon>
        <taxon>Lachnospiraceae</taxon>
        <taxon>Jutongia</taxon>
    </lineage>
</organism>
<dbReference type="EMBL" id="JACRSW010000001">
    <property type="protein sequence ID" value="MBC8556194.1"/>
    <property type="molecule type" value="Genomic_DNA"/>
</dbReference>
<dbReference type="InterPro" id="IPR003494">
    <property type="entry name" value="SHS2_FtsA"/>
</dbReference>
<dbReference type="Proteomes" id="UP000637513">
    <property type="component" value="Unassembled WGS sequence"/>
</dbReference>
<dbReference type="SUPFAM" id="SSF53067">
    <property type="entry name" value="Actin-like ATPase domain"/>
    <property type="match status" value="2"/>
</dbReference>
<evidence type="ECO:0000313" key="3">
    <source>
        <dbReference type="EMBL" id="MBC8556194.1"/>
    </source>
</evidence>
<feature type="compositionally biased region" description="Acidic residues" evidence="1">
    <location>
        <begin position="616"/>
        <end position="637"/>
    </location>
</feature>
<dbReference type="InterPro" id="IPR043129">
    <property type="entry name" value="ATPase_NBD"/>
</dbReference>
<evidence type="ECO:0000313" key="4">
    <source>
        <dbReference type="Proteomes" id="UP000637513"/>
    </source>
</evidence>
<name>A0ABR7MRB6_9FIRM</name>
<gene>
    <name evidence="3" type="primary">pilM</name>
    <name evidence="3" type="ORF">H8700_00460</name>
</gene>
<comment type="caution">
    <text evidence="3">The sequence shown here is derived from an EMBL/GenBank/DDBJ whole genome shotgun (WGS) entry which is preliminary data.</text>
</comment>
<reference evidence="3 4" key="1">
    <citation type="submission" date="2020-08" db="EMBL/GenBank/DDBJ databases">
        <title>Genome public.</title>
        <authorList>
            <person name="Liu C."/>
            <person name="Sun Q."/>
        </authorList>
    </citation>
    <scope>NUCLEOTIDE SEQUENCE [LARGE SCALE GENOMIC DNA]</scope>
    <source>
        <strain evidence="3 4">BX3</strain>
    </source>
</reference>